<feature type="region of interest" description="Disordered" evidence="1">
    <location>
        <begin position="1"/>
        <end position="108"/>
    </location>
</feature>
<feature type="region of interest" description="Disordered" evidence="1">
    <location>
        <begin position="206"/>
        <end position="237"/>
    </location>
</feature>
<sequence length="421" mass="43573">MKSGEEAPMPAAVNGEAAAPEPGTASEAAVVVMAPEPAAMREVEPVEEDKAPQPGPVIEAATATEDAPQQQGAEVVSKSRPAGIDGVKSPTSPAPLSPSQVKERQISVDPASLRRLGMVADEDSPLSAPSVFTEVVVQSPLLPPLRRPTFVGASLPCSAASSPVHGTGANRWEDNQTTPSPRSALSSLARQHSAALARLVVAAPPAALSRSASRAEGRTMAPHDDEEEEEEEEHVKALASEEGFTCGALCMLIPGFSSRKKPAAAAVSNIQRQHSGGKPRRSVASRVASLERFECGSWSPPPPPMSQHTAAVARHSSDCHEVAKISCDAVDDTESPVKMAFVFDGGEAPTPRGILKNSASASARMSSSARPSTSSQRHVRFSTAGAGAAESCPSSPSGVVTPRLARARAEFNAFLEAQSAA</sequence>
<reference evidence="2" key="1">
    <citation type="journal article" date="2018" name="DNA Res.">
        <title>Multiple hybrid de novo genome assembly of finger millet, an orphan allotetraploid crop.</title>
        <authorList>
            <person name="Hatakeyama M."/>
            <person name="Aluri S."/>
            <person name="Balachadran M.T."/>
            <person name="Sivarajan S.R."/>
            <person name="Patrignani A."/>
            <person name="Gruter S."/>
            <person name="Poveda L."/>
            <person name="Shimizu-Inatsugi R."/>
            <person name="Baeten J."/>
            <person name="Francoijs K.J."/>
            <person name="Nataraja K.N."/>
            <person name="Reddy Y.A.N."/>
            <person name="Phadnis S."/>
            <person name="Ravikumar R.L."/>
            <person name="Schlapbach R."/>
            <person name="Sreeman S.M."/>
            <person name="Shimizu K.K."/>
        </authorList>
    </citation>
    <scope>NUCLEOTIDE SEQUENCE</scope>
</reference>
<feature type="compositionally biased region" description="Basic and acidic residues" evidence="1">
    <location>
        <begin position="39"/>
        <end position="51"/>
    </location>
</feature>
<dbReference type="InterPro" id="IPR040340">
    <property type="entry name" value="CEST/Y3IP1"/>
</dbReference>
<reference evidence="2" key="2">
    <citation type="submission" date="2021-12" db="EMBL/GenBank/DDBJ databases">
        <title>Resequencing data analysis of finger millet.</title>
        <authorList>
            <person name="Hatakeyama M."/>
            <person name="Aluri S."/>
            <person name="Balachadran M.T."/>
            <person name="Sivarajan S.R."/>
            <person name="Poveda L."/>
            <person name="Shimizu-Inatsugi R."/>
            <person name="Schlapbach R."/>
            <person name="Sreeman S.M."/>
            <person name="Shimizu K.K."/>
        </authorList>
    </citation>
    <scope>NUCLEOTIDE SEQUENCE</scope>
</reference>
<dbReference type="PANTHER" id="PTHR33672:SF6">
    <property type="entry name" value="OS06G0574000 PROTEIN"/>
    <property type="match status" value="1"/>
</dbReference>
<evidence type="ECO:0000256" key="1">
    <source>
        <dbReference type="SAM" id="MobiDB-lite"/>
    </source>
</evidence>
<feature type="compositionally biased region" description="Basic and acidic residues" evidence="1">
    <location>
        <begin position="213"/>
        <end position="223"/>
    </location>
</feature>
<evidence type="ECO:0000313" key="3">
    <source>
        <dbReference type="Proteomes" id="UP001054889"/>
    </source>
</evidence>
<accession>A0AAV5CI79</accession>
<feature type="region of interest" description="Disordered" evidence="1">
    <location>
        <begin position="159"/>
        <end position="189"/>
    </location>
</feature>
<dbReference type="AlphaFoldDB" id="A0AAV5CI79"/>
<feature type="compositionally biased region" description="Polar residues" evidence="1">
    <location>
        <begin position="175"/>
        <end position="189"/>
    </location>
</feature>
<dbReference type="GO" id="GO:0009535">
    <property type="term" value="C:chloroplast thylakoid membrane"/>
    <property type="evidence" value="ECO:0007669"/>
    <property type="project" value="InterPro"/>
</dbReference>
<dbReference type="GO" id="GO:0048564">
    <property type="term" value="P:photosystem I assembly"/>
    <property type="evidence" value="ECO:0007669"/>
    <property type="project" value="InterPro"/>
</dbReference>
<dbReference type="PANTHER" id="PTHR33672">
    <property type="entry name" value="YCF3-INTERACTING PROTEIN 1, CHLOROPLASTIC"/>
    <property type="match status" value="1"/>
</dbReference>
<feature type="compositionally biased region" description="Low complexity" evidence="1">
    <location>
        <begin position="358"/>
        <end position="375"/>
    </location>
</feature>
<gene>
    <name evidence="2" type="primary">ga15100</name>
    <name evidence="2" type="ORF">PR202_ga15100</name>
</gene>
<organism evidence="2 3">
    <name type="scientific">Eleusine coracana subsp. coracana</name>
    <dbReference type="NCBI Taxonomy" id="191504"/>
    <lineage>
        <taxon>Eukaryota</taxon>
        <taxon>Viridiplantae</taxon>
        <taxon>Streptophyta</taxon>
        <taxon>Embryophyta</taxon>
        <taxon>Tracheophyta</taxon>
        <taxon>Spermatophyta</taxon>
        <taxon>Magnoliopsida</taxon>
        <taxon>Liliopsida</taxon>
        <taxon>Poales</taxon>
        <taxon>Poaceae</taxon>
        <taxon>PACMAD clade</taxon>
        <taxon>Chloridoideae</taxon>
        <taxon>Cynodonteae</taxon>
        <taxon>Eleusininae</taxon>
        <taxon>Eleusine</taxon>
    </lineage>
</organism>
<feature type="compositionally biased region" description="Low complexity" evidence="1">
    <location>
        <begin position="27"/>
        <end position="38"/>
    </location>
</feature>
<dbReference type="GO" id="GO:0080183">
    <property type="term" value="P:response to photooxidative stress"/>
    <property type="evidence" value="ECO:0007669"/>
    <property type="project" value="InterPro"/>
</dbReference>
<name>A0AAV5CI79_ELECO</name>
<feature type="region of interest" description="Disordered" evidence="1">
    <location>
        <begin position="349"/>
        <end position="399"/>
    </location>
</feature>
<keyword evidence="3" id="KW-1185">Reference proteome</keyword>
<dbReference type="EMBL" id="BQKI01000007">
    <property type="protein sequence ID" value="GJM98123.1"/>
    <property type="molecule type" value="Genomic_DNA"/>
</dbReference>
<protein>
    <submittedName>
        <fullName evidence="2">Uncharacterized protein</fullName>
    </submittedName>
</protein>
<evidence type="ECO:0000313" key="2">
    <source>
        <dbReference type="EMBL" id="GJM98123.1"/>
    </source>
</evidence>
<dbReference type="Proteomes" id="UP001054889">
    <property type="component" value="Unassembled WGS sequence"/>
</dbReference>
<proteinExistence type="predicted"/>
<comment type="caution">
    <text evidence="2">The sequence shown here is derived from an EMBL/GenBank/DDBJ whole genome shotgun (WGS) entry which is preliminary data.</text>
</comment>